<evidence type="ECO:0000313" key="2">
    <source>
        <dbReference type="EMBL" id="MDQ0681121.1"/>
    </source>
</evidence>
<sequence>MALGKTIGGALAAALLTVGIGVTTAGPAAAANGDKCMTFYTPAVSGYSASAYVCWNWTPDGHGAYNGVIDAKWNDQSRSNGIMYLQARISPNTWRATGDAGYEVAVGTHDYTPYSGLKNLAFRACLPRVGCGAS</sequence>
<evidence type="ECO:0000313" key="3">
    <source>
        <dbReference type="Proteomes" id="UP001243364"/>
    </source>
</evidence>
<evidence type="ECO:0000256" key="1">
    <source>
        <dbReference type="SAM" id="SignalP"/>
    </source>
</evidence>
<dbReference type="EMBL" id="JAUSYA010000001">
    <property type="protein sequence ID" value="MDQ0681121.1"/>
    <property type="molecule type" value="Genomic_DNA"/>
</dbReference>
<accession>A0ABU0PSM0</accession>
<comment type="caution">
    <text evidence="2">The sequence shown here is derived from an EMBL/GenBank/DDBJ whole genome shotgun (WGS) entry which is preliminary data.</text>
</comment>
<reference evidence="2 3" key="1">
    <citation type="submission" date="2023-07" db="EMBL/GenBank/DDBJ databases">
        <title>Comparative genomics of wheat-associated soil bacteria to identify genetic determinants of phenazine resistance.</title>
        <authorList>
            <person name="Mouncey N."/>
        </authorList>
    </citation>
    <scope>NUCLEOTIDE SEQUENCE [LARGE SCALE GENOMIC DNA]</scope>
    <source>
        <strain evidence="2 3">W4I19-2</strain>
    </source>
</reference>
<dbReference type="RefSeq" id="WP_307038985.1">
    <property type="nucleotide sequence ID" value="NZ_JAUSYA010000001.1"/>
</dbReference>
<evidence type="ECO:0008006" key="4">
    <source>
        <dbReference type="Google" id="ProtNLM"/>
    </source>
</evidence>
<organism evidence="2 3">
    <name type="scientific">Streptomyces achromogenes</name>
    <dbReference type="NCBI Taxonomy" id="67255"/>
    <lineage>
        <taxon>Bacteria</taxon>
        <taxon>Bacillati</taxon>
        <taxon>Actinomycetota</taxon>
        <taxon>Actinomycetes</taxon>
        <taxon>Kitasatosporales</taxon>
        <taxon>Streptomycetaceae</taxon>
        <taxon>Streptomyces</taxon>
    </lineage>
</organism>
<keyword evidence="1" id="KW-0732">Signal</keyword>
<proteinExistence type="predicted"/>
<gene>
    <name evidence="2" type="ORF">QFZ56_000084</name>
</gene>
<dbReference type="Proteomes" id="UP001243364">
    <property type="component" value="Unassembled WGS sequence"/>
</dbReference>
<name>A0ABU0PSM0_STRAH</name>
<feature type="signal peptide" evidence="1">
    <location>
        <begin position="1"/>
        <end position="30"/>
    </location>
</feature>
<feature type="chain" id="PRO_5046942964" description="Secreted protein" evidence="1">
    <location>
        <begin position="31"/>
        <end position="134"/>
    </location>
</feature>
<keyword evidence="3" id="KW-1185">Reference proteome</keyword>
<protein>
    <recommendedName>
        <fullName evidence="4">Secreted protein</fullName>
    </recommendedName>
</protein>